<dbReference type="InterPro" id="IPR001849">
    <property type="entry name" value="PH_domain"/>
</dbReference>
<dbReference type="Pfam" id="PF00621">
    <property type="entry name" value="RhoGEF"/>
    <property type="match status" value="1"/>
</dbReference>
<evidence type="ECO:0000313" key="13">
    <source>
        <dbReference type="EMBL" id="KAK2547495.1"/>
    </source>
</evidence>
<feature type="compositionally biased region" description="Polar residues" evidence="9">
    <location>
        <begin position="1157"/>
        <end position="1175"/>
    </location>
</feature>
<evidence type="ECO:0000256" key="5">
    <source>
        <dbReference type="ARBA" id="ARBA00022771"/>
    </source>
</evidence>
<comment type="caution">
    <text evidence="13">The sequence shown here is derived from an EMBL/GenBank/DDBJ whole genome shotgun (WGS) entry which is preliminary data.</text>
</comment>
<dbReference type="SMART" id="SM00064">
    <property type="entry name" value="FYVE"/>
    <property type="match status" value="1"/>
</dbReference>
<proteinExistence type="predicted"/>
<evidence type="ECO:0000256" key="2">
    <source>
        <dbReference type="ARBA" id="ARBA00022490"/>
    </source>
</evidence>
<feature type="domain" description="PH" evidence="10">
    <location>
        <begin position="1464"/>
        <end position="1558"/>
    </location>
</feature>
<dbReference type="GO" id="GO:0008270">
    <property type="term" value="F:zinc ion binding"/>
    <property type="evidence" value="ECO:0007669"/>
    <property type="project" value="UniProtKB-KW"/>
</dbReference>
<dbReference type="PROSITE" id="PS50003">
    <property type="entry name" value="PH_DOMAIN"/>
    <property type="match status" value="2"/>
</dbReference>
<dbReference type="InterPro" id="IPR000219">
    <property type="entry name" value="DH_dom"/>
</dbReference>
<keyword evidence="6" id="KW-0862">Zinc</keyword>
<dbReference type="Pfam" id="PF00169">
    <property type="entry name" value="PH"/>
    <property type="match status" value="2"/>
</dbReference>
<feature type="domain" description="DH" evidence="11">
    <location>
        <begin position="1252"/>
        <end position="1435"/>
    </location>
</feature>
<evidence type="ECO:0000256" key="3">
    <source>
        <dbReference type="ARBA" id="ARBA00022658"/>
    </source>
</evidence>
<dbReference type="Proteomes" id="UP001249851">
    <property type="component" value="Unassembled WGS sequence"/>
</dbReference>
<dbReference type="InterPro" id="IPR017455">
    <property type="entry name" value="Znf_FYVE-rel"/>
</dbReference>
<dbReference type="PANTHER" id="PTHR12673">
    <property type="entry name" value="FACIOGENITAL DYSPLASIA PROTEIN"/>
    <property type="match status" value="1"/>
</dbReference>
<dbReference type="SMART" id="SM00233">
    <property type="entry name" value="PH"/>
    <property type="match status" value="2"/>
</dbReference>
<keyword evidence="14" id="KW-1185">Reference proteome</keyword>
<dbReference type="Gene3D" id="3.30.40.10">
    <property type="entry name" value="Zinc/RING finger domain, C3HC4 (zinc finger)"/>
    <property type="match status" value="1"/>
</dbReference>
<keyword evidence="2" id="KW-0963">Cytoplasm</keyword>
<feature type="region of interest" description="Disordered" evidence="9">
    <location>
        <begin position="314"/>
        <end position="338"/>
    </location>
</feature>
<organism evidence="13 14">
    <name type="scientific">Acropora cervicornis</name>
    <name type="common">Staghorn coral</name>
    <dbReference type="NCBI Taxonomy" id="6130"/>
    <lineage>
        <taxon>Eukaryota</taxon>
        <taxon>Metazoa</taxon>
        <taxon>Cnidaria</taxon>
        <taxon>Anthozoa</taxon>
        <taxon>Hexacorallia</taxon>
        <taxon>Scleractinia</taxon>
        <taxon>Astrocoeniina</taxon>
        <taxon>Acroporidae</taxon>
        <taxon>Acropora</taxon>
    </lineage>
</organism>
<evidence type="ECO:0000256" key="7">
    <source>
        <dbReference type="ARBA" id="ARBA00023212"/>
    </source>
</evidence>
<dbReference type="Gene3D" id="2.30.29.30">
    <property type="entry name" value="Pleckstrin-homology domain (PH domain)/Phosphotyrosine-binding domain (PTB)"/>
    <property type="match status" value="2"/>
</dbReference>
<feature type="region of interest" description="Disordered" evidence="9">
    <location>
        <begin position="916"/>
        <end position="937"/>
    </location>
</feature>
<dbReference type="InterPro" id="IPR011993">
    <property type="entry name" value="PH-like_dom_sf"/>
</dbReference>
<feature type="compositionally biased region" description="Basic and acidic residues" evidence="9">
    <location>
        <begin position="30"/>
        <end position="46"/>
    </location>
</feature>
<feature type="region of interest" description="Disordered" evidence="9">
    <location>
        <begin position="731"/>
        <end position="774"/>
    </location>
</feature>
<keyword evidence="7" id="KW-0206">Cytoskeleton</keyword>
<evidence type="ECO:0000256" key="4">
    <source>
        <dbReference type="ARBA" id="ARBA00022723"/>
    </source>
</evidence>
<dbReference type="GO" id="GO:0005856">
    <property type="term" value="C:cytoskeleton"/>
    <property type="evidence" value="ECO:0007669"/>
    <property type="project" value="UniProtKB-SubCell"/>
</dbReference>
<evidence type="ECO:0000256" key="8">
    <source>
        <dbReference type="PROSITE-ProRule" id="PRU00091"/>
    </source>
</evidence>
<reference evidence="13" key="2">
    <citation type="journal article" date="2023" name="Science">
        <title>Genomic signatures of disease resistance in endangered staghorn corals.</title>
        <authorList>
            <person name="Vollmer S.V."/>
            <person name="Selwyn J.D."/>
            <person name="Despard B.A."/>
            <person name="Roesel C.L."/>
        </authorList>
    </citation>
    <scope>NUCLEOTIDE SEQUENCE</scope>
    <source>
        <strain evidence="13">K2</strain>
    </source>
</reference>
<dbReference type="SUPFAM" id="SSF48065">
    <property type="entry name" value="DBL homology domain (DH-domain)"/>
    <property type="match status" value="1"/>
</dbReference>
<dbReference type="Gene3D" id="1.20.900.10">
    <property type="entry name" value="Dbl homology (DH) domain"/>
    <property type="match status" value="1"/>
</dbReference>
<feature type="region of interest" description="Disordered" evidence="9">
    <location>
        <begin position="1"/>
        <end position="164"/>
    </location>
</feature>
<sequence>MKSMSVKQKAKAFEARQSSVDGSHPLRKKSREEVIGSLSDKSERRGNSSPPPVRPPRKCKKNGTPLSKQLDETCSDIEKREKSEVFISPKPVSSNNTLKKQSKVLGQKTKKPKPPPPPRVSSLGRNTPVPDNLKSNAGRKKPRPPVPPKPMNYVSKRQSMQRSVDVKPAVQAVVLTEAEMAVPSPLKEDTQGLQVTQVFVSLGRHSSGEKLLMTGDGTVKEQIPDEAVQTNEKTRTVKNGVKNDLDNSEVHKNGLVPSHSGTSIYAREIVSSDVNSGRESPDPLENLEIEATALSEEEEEGLNFLKKSVEVSKSNTHLSESESKSNEEEVASSDAGVVFRGQISDEESASDSEKNYKVQYSLVLEEECSVTMIKDIEVEQKPADVTTTVSNGFVKAVAEEQLEDANGQRYASESNSVSRLEDPRVEISENSPYECENIVAVCVERNVAENDAVKTADENNGDAGQNIAEGVMPVKDISEGSAEFKVAVELDIQLFAQGSDDRYDIHKGNADDDVGLANTSTNSVENDAEMNQNIIEAEPVSEGIFISVSDQAVIEGKAGAAEADEKNAIESNVHEEEDRKEENLKEVASLSESKVVAEQKDEVLIEGREDNHENNLLVNKNQVDSNLEENLSEWKYGNGDIIDEGLNNIENCVFDSGIDEACNERRTVDQGTNNISSVTSPDQLNEIATDSALSAPLIEGSLLQTSSASCEMPESDVGIPVQVQEAENVQTTLEEPLNTEKPDSKALEPERETKVISSEPLPLDGTSAGKPKRQKHAYENVDFDKMVERRQSQKRKTFRDLSGRSHSFSNYETEVYSVPRPARRVSDDDAIYRVPRQSVSVCPNKGTGESDAIYRTPHVVSATPVKGSDYAVPKPVLVKDVHVYAVPTTPALVPVSKLEKEEVGPVASETDGIYAVPAATSSPGSEKEEVGPVGSETGSIYAVPSAISSPGSEKEEVSLVASETGSIYAVPGATFSPSSEKEEVSLVASETGSNYAVTKATSSPGSDIEEVIPAASETGGIYVVPAATTFPSPPPKPPRMSLVLDNDKTEQFKVETVAAVESPKPKPRTRITEVSPAINEPRGSPTPLPRKENKNDTSESPTPKMKGQRSSPITVPRKVSKTEASEVESKQQKASPSPVPRKSSKVSQVAEIHKPSTEGSGSPSPIPRQRSNALKSQEPKPSKPEITISGSNEGDTRSKRKVAPPRPPPPNRMSITSNESTDQASLSPGNDLGSDSDSDVEQQMPKGPPKPKTYYIAHEILSTEQSFVAALKLVFEECYGTIKTAGVVADSVLTDIFRDLENIYLLDSRFLQELEERMATWEEHERIGDIIKKYGHFLKMYTQYVNGYDKAMGVFQDTMKENSEFANLVTQFQTSKKCHGLVLSSYMLKPVQRIPSYRLLLIDYLKHLPKDGEEYADTETALKIVSEVATHINESMKKLDSFEQLLKLQNMLVGNPEIVKAGRDYLKEGMLMKLCRKDMQERMFFLLTDVLLYTTPIGGNQYKLNKMLPLLGMQVTVPDSPDLVNEFSIISTTRSFTLTASTPEERDDWIEALDNSQYLVFSFDVRNCSPLCELTPSLSDRASAIWAESLESSQPSLNKAIDIVTKRKITFANKTRADSAGLAETDADGTTKLGEKAPVWIPDARVTMCMSCTKPFTAINRRHHCRACGNVVCGSCSDSTAPLAYLDYTQARVCDKCYDLLLKEFHTDEMNIDAEEEKAPLPPLLKESDITDKMLRKPTKFEIMRRFKSKRSKRKSQILHPTHLTEVVANQGGIQMSGYLRYRKLRHGWKKSWFVLKDSVLYSYKASSDVVALETLPVLGYSVEDVGKEGDDFVFQLKHQGLPPTVFKADQETSAKRWIAELKKATTMSS</sequence>
<dbReference type="PROSITE" id="PS50178">
    <property type="entry name" value="ZF_FYVE"/>
    <property type="match status" value="1"/>
</dbReference>
<feature type="domain" description="FYVE-type" evidence="12">
    <location>
        <begin position="1643"/>
        <end position="1702"/>
    </location>
</feature>
<dbReference type="InterPro" id="IPR035899">
    <property type="entry name" value="DBL_dom_sf"/>
</dbReference>
<evidence type="ECO:0000259" key="12">
    <source>
        <dbReference type="PROSITE" id="PS50178"/>
    </source>
</evidence>
<evidence type="ECO:0000259" key="11">
    <source>
        <dbReference type="PROSITE" id="PS50010"/>
    </source>
</evidence>
<keyword evidence="5 8" id="KW-0863">Zinc-finger</keyword>
<dbReference type="InterPro" id="IPR000306">
    <property type="entry name" value="Znf_FYVE"/>
</dbReference>
<keyword evidence="4" id="KW-0479">Metal-binding</keyword>
<evidence type="ECO:0000256" key="6">
    <source>
        <dbReference type="ARBA" id="ARBA00022833"/>
    </source>
</evidence>
<dbReference type="SMART" id="SM00325">
    <property type="entry name" value="RhoGEF"/>
    <property type="match status" value="1"/>
</dbReference>
<dbReference type="CDD" id="cd13389">
    <property type="entry name" value="PH1_FGD5_FGD6"/>
    <property type="match status" value="1"/>
</dbReference>
<name>A0AAD9PRR2_ACRCE</name>
<reference evidence="13" key="1">
    <citation type="journal article" date="2023" name="G3 (Bethesda)">
        <title>Whole genome assembly and annotation of the endangered Caribbean coral Acropora cervicornis.</title>
        <authorList>
            <person name="Selwyn J.D."/>
            <person name="Vollmer S.V."/>
        </authorList>
    </citation>
    <scope>NUCLEOTIDE SEQUENCE</scope>
    <source>
        <strain evidence="13">K2</strain>
    </source>
</reference>
<evidence type="ECO:0000313" key="14">
    <source>
        <dbReference type="Proteomes" id="UP001249851"/>
    </source>
</evidence>
<protein>
    <submittedName>
        <fullName evidence="13">FYVE</fullName>
    </submittedName>
</protein>
<dbReference type="Pfam" id="PF01363">
    <property type="entry name" value="FYVE"/>
    <property type="match status" value="1"/>
</dbReference>
<dbReference type="InterPro" id="IPR051092">
    <property type="entry name" value="FYVE_RhoGEF_PH"/>
</dbReference>
<dbReference type="GO" id="GO:0005737">
    <property type="term" value="C:cytoplasm"/>
    <property type="evidence" value="ECO:0007669"/>
    <property type="project" value="TreeGrafter"/>
</dbReference>
<feature type="compositionally biased region" description="Polar residues" evidence="9">
    <location>
        <begin position="1213"/>
        <end position="1228"/>
    </location>
</feature>
<dbReference type="PANTHER" id="PTHR12673:SF267">
    <property type="entry name" value="PROTEIN CBG10230"/>
    <property type="match status" value="1"/>
</dbReference>
<feature type="compositionally biased region" description="Basic and acidic residues" evidence="9">
    <location>
        <begin position="738"/>
        <end position="754"/>
    </location>
</feature>
<evidence type="ECO:0000259" key="10">
    <source>
        <dbReference type="PROSITE" id="PS50003"/>
    </source>
</evidence>
<evidence type="ECO:0000256" key="1">
    <source>
        <dbReference type="ARBA" id="ARBA00004245"/>
    </source>
</evidence>
<dbReference type="EMBL" id="JARQWQ010000181">
    <property type="protein sequence ID" value="KAK2547495.1"/>
    <property type="molecule type" value="Genomic_DNA"/>
</dbReference>
<dbReference type="InterPro" id="IPR013083">
    <property type="entry name" value="Znf_RING/FYVE/PHD"/>
</dbReference>
<dbReference type="PROSITE" id="PS50010">
    <property type="entry name" value="DH_2"/>
    <property type="match status" value="1"/>
</dbReference>
<dbReference type="CDD" id="cd00160">
    <property type="entry name" value="RhoGEF"/>
    <property type="match status" value="1"/>
</dbReference>
<dbReference type="GO" id="GO:0005085">
    <property type="term" value="F:guanyl-nucleotide exchange factor activity"/>
    <property type="evidence" value="ECO:0007669"/>
    <property type="project" value="UniProtKB-KW"/>
</dbReference>
<dbReference type="SUPFAM" id="SSF50729">
    <property type="entry name" value="PH domain-like"/>
    <property type="match status" value="2"/>
</dbReference>
<feature type="compositionally biased region" description="Basic and acidic residues" evidence="9">
    <location>
        <begin position="1120"/>
        <end position="1131"/>
    </location>
</feature>
<feature type="domain" description="PH" evidence="10">
    <location>
        <begin position="1773"/>
        <end position="1867"/>
    </location>
</feature>
<accession>A0AAD9PRR2</accession>
<gene>
    <name evidence="13" type="ORF">P5673_032495</name>
</gene>
<comment type="subcellular location">
    <subcellularLocation>
        <location evidence="1">Cytoplasm</location>
        <location evidence="1">Cytoskeleton</location>
    </subcellularLocation>
</comment>
<keyword evidence="3" id="KW-0344">Guanine-nucleotide releasing factor</keyword>
<evidence type="ECO:0000256" key="9">
    <source>
        <dbReference type="SAM" id="MobiDB-lite"/>
    </source>
</evidence>
<feature type="region of interest" description="Disordered" evidence="9">
    <location>
        <begin position="1056"/>
        <end position="1251"/>
    </location>
</feature>